<dbReference type="RefSeq" id="WP_021755258.1">
    <property type="nucleotide sequence ID" value="NC_022438.1"/>
</dbReference>
<evidence type="ECO:0008006" key="11">
    <source>
        <dbReference type="Google" id="ProtNLM"/>
    </source>
</evidence>
<dbReference type="GO" id="GO:0016872">
    <property type="term" value="F:intramolecular lyase activity"/>
    <property type="evidence" value="ECO:0007669"/>
    <property type="project" value="InterPro"/>
</dbReference>
<organism evidence="9 10">
    <name type="scientific">Leifsonia xyli subsp. cynodontis DSM 46306</name>
    <dbReference type="NCBI Taxonomy" id="1389489"/>
    <lineage>
        <taxon>Bacteria</taxon>
        <taxon>Bacillati</taxon>
        <taxon>Actinomycetota</taxon>
        <taxon>Actinomycetes</taxon>
        <taxon>Micrococcales</taxon>
        <taxon>Microbacteriaceae</taxon>
        <taxon>Leifsonia</taxon>
    </lineage>
</organism>
<evidence type="ECO:0000256" key="1">
    <source>
        <dbReference type="ARBA" id="ARBA00004141"/>
    </source>
</evidence>
<keyword evidence="7" id="KW-0413">Isomerase</keyword>
<comment type="pathway">
    <text evidence="2">Carotenoid biosynthesis.</text>
</comment>
<keyword evidence="10" id="KW-1185">Reference proteome</keyword>
<proteinExistence type="predicted"/>
<dbReference type="GO" id="GO:0045436">
    <property type="term" value="F:lycopene beta cyclase activity"/>
    <property type="evidence" value="ECO:0007669"/>
    <property type="project" value="UniProtKB-ARBA"/>
</dbReference>
<dbReference type="AlphaFoldDB" id="U3P623"/>
<keyword evidence="3 8" id="KW-0812">Transmembrane</keyword>
<evidence type="ECO:0000256" key="8">
    <source>
        <dbReference type="SAM" id="Phobius"/>
    </source>
</evidence>
<dbReference type="STRING" id="1389489.O159_17330"/>
<evidence type="ECO:0000256" key="6">
    <source>
        <dbReference type="ARBA" id="ARBA00023136"/>
    </source>
</evidence>
<dbReference type="Proteomes" id="UP000016743">
    <property type="component" value="Chromosome"/>
</dbReference>
<name>U3P623_LEIXC</name>
<accession>U3P623</accession>
<evidence type="ECO:0000256" key="7">
    <source>
        <dbReference type="ARBA" id="ARBA00023235"/>
    </source>
</evidence>
<evidence type="ECO:0000256" key="4">
    <source>
        <dbReference type="ARBA" id="ARBA00022746"/>
    </source>
</evidence>
<protein>
    <recommendedName>
        <fullName evidence="11">C50 carotenoid epsilon cyclase</fullName>
    </recommendedName>
</protein>
<reference evidence="9 10" key="1">
    <citation type="journal article" date="2013" name="Genome Announc.">
        <title>Complete Genome Sequence of Leifsonia xyli subsp. cynodontis Strain DSM46306, a Gram-Positive Bacterial Pathogen of Grasses.</title>
        <authorList>
            <person name="Monteiro-Vitorello C.B."/>
            <person name="Zerillo M.M."/>
            <person name="Van Sluys M.A."/>
            <person name="Camargo L.E."/>
            <person name="Kitajima J.P."/>
        </authorList>
    </citation>
    <scope>NUCLEOTIDE SEQUENCE [LARGE SCALE GENOMIC DNA]</scope>
    <source>
        <strain evidence="9 10">DSM 46306</strain>
    </source>
</reference>
<dbReference type="InterPro" id="IPR017825">
    <property type="entry name" value="Lycopene_cyclase_dom"/>
</dbReference>
<dbReference type="NCBIfam" id="TIGR03462">
    <property type="entry name" value="CarR_dom_SF"/>
    <property type="match status" value="1"/>
</dbReference>
<evidence type="ECO:0000256" key="3">
    <source>
        <dbReference type="ARBA" id="ARBA00022692"/>
    </source>
</evidence>
<gene>
    <name evidence="9" type="ORF">O159_17330</name>
</gene>
<keyword evidence="6 8" id="KW-0472">Membrane</keyword>
<keyword evidence="5 8" id="KW-1133">Transmembrane helix</keyword>
<evidence type="ECO:0000313" key="10">
    <source>
        <dbReference type="Proteomes" id="UP000016743"/>
    </source>
</evidence>
<dbReference type="eggNOG" id="COG3266">
    <property type="taxonomic scope" value="Bacteria"/>
</dbReference>
<dbReference type="GO" id="GO:0016020">
    <property type="term" value="C:membrane"/>
    <property type="evidence" value="ECO:0007669"/>
    <property type="project" value="UniProtKB-SubCell"/>
</dbReference>
<evidence type="ECO:0000256" key="2">
    <source>
        <dbReference type="ARBA" id="ARBA00004829"/>
    </source>
</evidence>
<comment type="subcellular location">
    <subcellularLocation>
        <location evidence="1">Membrane</location>
        <topology evidence="1">Multi-pass membrane protein</topology>
    </subcellularLocation>
</comment>
<feature type="transmembrane region" description="Helical" evidence="8">
    <location>
        <begin position="35"/>
        <end position="59"/>
    </location>
</feature>
<dbReference type="KEGG" id="lxy:O159_17330"/>
<dbReference type="HOGENOM" id="CLU_157812_0_0_11"/>
<dbReference type="GO" id="GO:0016117">
    <property type="term" value="P:carotenoid biosynthetic process"/>
    <property type="evidence" value="ECO:0007669"/>
    <property type="project" value="UniProtKB-KW"/>
</dbReference>
<dbReference type="EMBL" id="CP006734">
    <property type="protein sequence ID" value="AGW41775.1"/>
    <property type="molecule type" value="Genomic_DNA"/>
</dbReference>
<evidence type="ECO:0000313" key="9">
    <source>
        <dbReference type="EMBL" id="AGW41775.1"/>
    </source>
</evidence>
<dbReference type="PATRIC" id="fig|1389489.3.peg.1667"/>
<keyword evidence="4" id="KW-0125">Carotenoid biosynthesis</keyword>
<sequence>MSVVYLACLLVALAAMVLLDVRFRLVFWRAGRRAVLVLVLGVLFFLAWDAAGIVLGVFARGESRFMTGAELAPELPVEEVFFLAFLCYLTLILLLGTRALLDRRSPG</sequence>
<feature type="transmembrane region" description="Helical" evidence="8">
    <location>
        <begin position="80"/>
        <end position="101"/>
    </location>
</feature>
<evidence type="ECO:0000256" key="5">
    <source>
        <dbReference type="ARBA" id="ARBA00022989"/>
    </source>
</evidence>